<name>E0U5S0_GLOV7</name>
<dbReference type="RefSeq" id="WP_013323979.1">
    <property type="nucleotide sequence ID" value="NC_014501.1"/>
</dbReference>
<evidence type="ECO:0000313" key="4">
    <source>
        <dbReference type="Proteomes" id="UP000008206"/>
    </source>
</evidence>
<reference evidence="4" key="1">
    <citation type="journal article" date="2011" name="MBio">
        <title>Novel metabolic attributes of the genus Cyanothece, comprising a group of unicellular nitrogen-fixing Cyanobacteria.</title>
        <authorList>
            <person name="Bandyopadhyay A."/>
            <person name="Elvitigala T."/>
            <person name="Welsh E."/>
            <person name="Stockel J."/>
            <person name="Liberton M."/>
            <person name="Min H."/>
            <person name="Sherman L.A."/>
            <person name="Pakrasi H.B."/>
        </authorList>
    </citation>
    <scope>NUCLEOTIDE SEQUENCE [LARGE SCALE GENOMIC DNA]</scope>
    <source>
        <strain evidence="4">PCC 7822</strain>
    </source>
</reference>
<dbReference type="EMBL" id="CP002198">
    <property type="protein sequence ID" value="ADN15911.1"/>
    <property type="molecule type" value="Genomic_DNA"/>
</dbReference>
<dbReference type="AlphaFoldDB" id="E0U5S0"/>
<evidence type="ECO:0000313" key="3">
    <source>
        <dbReference type="EMBL" id="ADN15911.1"/>
    </source>
</evidence>
<dbReference type="eggNOG" id="COG4121">
    <property type="taxonomic scope" value="Bacteria"/>
</dbReference>
<organism evidence="3 4">
    <name type="scientific">Gloeothece verrucosa (strain PCC 7822)</name>
    <name type="common">Cyanothece sp. (strain PCC 7822)</name>
    <dbReference type="NCBI Taxonomy" id="497965"/>
    <lineage>
        <taxon>Bacteria</taxon>
        <taxon>Bacillati</taxon>
        <taxon>Cyanobacteriota</taxon>
        <taxon>Cyanophyceae</taxon>
        <taxon>Oscillatoriophycideae</taxon>
        <taxon>Chroococcales</taxon>
        <taxon>Aphanothecaceae</taxon>
        <taxon>Gloeothece</taxon>
        <taxon>Gloeothece verrucosa</taxon>
    </lineage>
</organism>
<dbReference type="Pfam" id="PF05430">
    <property type="entry name" value="Methyltransf_30"/>
    <property type="match status" value="1"/>
</dbReference>
<dbReference type="HOGENOM" id="CLU_061971_0_1_3"/>
<dbReference type="OrthoDB" id="9786494at2"/>
<dbReference type="GO" id="GO:0016645">
    <property type="term" value="F:oxidoreductase activity, acting on the CH-NH group of donors"/>
    <property type="evidence" value="ECO:0007669"/>
    <property type="project" value="InterPro"/>
</dbReference>
<protein>
    <recommendedName>
        <fullName evidence="2">MnmC-like methyltransferase domain-containing protein</fullName>
    </recommendedName>
</protein>
<keyword evidence="4" id="KW-1185">Reference proteome</keyword>
<accession>E0U5S0</accession>
<dbReference type="Proteomes" id="UP000008206">
    <property type="component" value="Chromosome"/>
</dbReference>
<evidence type="ECO:0000256" key="1">
    <source>
        <dbReference type="SAM" id="MobiDB-lite"/>
    </source>
</evidence>
<proteinExistence type="predicted"/>
<dbReference type="InterPro" id="IPR008471">
    <property type="entry name" value="MnmC-like_methylTransf"/>
</dbReference>
<gene>
    <name evidence="3" type="ordered locus">Cyan7822_3986</name>
</gene>
<feature type="region of interest" description="Disordered" evidence="1">
    <location>
        <begin position="283"/>
        <end position="307"/>
    </location>
</feature>
<dbReference type="InterPro" id="IPR029063">
    <property type="entry name" value="SAM-dependent_MTases_sf"/>
</dbReference>
<dbReference type="KEGG" id="cyj:Cyan7822_3986"/>
<feature type="domain" description="MnmC-like methyltransferase" evidence="2">
    <location>
        <begin position="112"/>
        <end position="229"/>
    </location>
</feature>
<dbReference type="PANTHER" id="PTHR39963">
    <property type="entry name" value="SLL0983 PROTEIN"/>
    <property type="match status" value="1"/>
</dbReference>
<dbReference type="STRING" id="497965.Cyan7822_3986"/>
<dbReference type="PANTHER" id="PTHR39963:SF1">
    <property type="entry name" value="MNMC-LIKE METHYLTRANSFERASE DOMAIN-CONTAINING PROTEIN"/>
    <property type="match status" value="1"/>
</dbReference>
<dbReference type="Gene3D" id="3.40.50.150">
    <property type="entry name" value="Vaccinia Virus protein VP39"/>
    <property type="match status" value="1"/>
</dbReference>
<evidence type="ECO:0000259" key="2">
    <source>
        <dbReference type="Pfam" id="PF05430"/>
    </source>
</evidence>
<sequence>MTAIPSPHFFPQLTADGSYTFFSQEFDEAFHSCSGAKQEAQKKYIEPCQITQKASQGDTLKLLDICYGLGYNTAAALSAIWSVNPYCHVELIALELDANVPSEAIAHQLLKDWKTPIPELLTTLAETHQVKTPQFSAQLLIGDARSTIQQVEESRFQADGIFLDPFSPTKCPQLWTVEFLAKVSKCLSPQGRLATYSCAAAVRSALILAGLNIGSTQGVGRLAPGTLASLSRLEAYPLSRKEQEHLQTRAAIPYRDPQLCDPGAVICSRRAHLQQTSLLEPSSHWKKRWQREENRDLNPAEANSQKS</sequence>
<dbReference type="SUPFAM" id="SSF53335">
    <property type="entry name" value="S-adenosyl-L-methionine-dependent methyltransferases"/>
    <property type="match status" value="1"/>
</dbReference>